<evidence type="ECO:0000256" key="8">
    <source>
        <dbReference type="ARBA" id="ARBA00023141"/>
    </source>
</evidence>
<comment type="similarity">
    <text evidence="3 11">Belongs to the TrpB family.</text>
</comment>
<dbReference type="RefSeq" id="WP_207088268.1">
    <property type="nucleotide sequence ID" value="NZ_JAFLQW010000312.1"/>
</dbReference>
<dbReference type="SUPFAM" id="SSF53686">
    <property type="entry name" value="Tryptophan synthase beta subunit-like PLP-dependent enzymes"/>
    <property type="match status" value="1"/>
</dbReference>
<evidence type="ECO:0000256" key="9">
    <source>
        <dbReference type="ARBA" id="ARBA00023239"/>
    </source>
</evidence>
<dbReference type="EMBL" id="JAFLQW010000312">
    <property type="protein sequence ID" value="MBO0349761.1"/>
    <property type="molecule type" value="Genomic_DNA"/>
</dbReference>
<keyword evidence="6 11" id="KW-0822">Tryptophan biosynthesis</keyword>
<organism evidence="13 14">
    <name type="scientific">Phormidium pseudopriestleyi FRX01</name>
    <dbReference type="NCBI Taxonomy" id="1759528"/>
    <lineage>
        <taxon>Bacteria</taxon>
        <taxon>Bacillati</taxon>
        <taxon>Cyanobacteriota</taxon>
        <taxon>Cyanophyceae</taxon>
        <taxon>Oscillatoriophycideae</taxon>
        <taxon>Oscillatoriales</taxon>
        <taxon>Oscillatoriaceae</taxon>
        <taxon>Phormidium</taxon>
    </lineage>
</organism>
<feature type="modified residue" description="N6-(pyridoxal phosphate)lysine" evidence="11">
    <location>
        <position position="107"/>
    </location>
</feature>
<dbReference type="InterPro" id="IPR006654">
    <property type="entry name" value="Trp_synth_beta"/>
</dbReference>
<evidence type="ECO:0000256" key="3">
    <source>
        <dbReference type="ARBA" id="ARBA00009982"/>
    </source>
</evidence>
<dbReference type="EC" id="4.2.1.20" evidence="11"/>
<evidence type="ECO:0000256" key="5">
    <source>
        <dbReference type="ARBA" id="ARBA00022605"/>
    </source>
</evidence>
<evidence type="ECO:0000256" key="1">
    <source>
        <dbReference type="ARBA" id="ARBA00001933"/>
    </source>
</evidence>
<dbReference type="Proteomes" id="UP000664844">
    <property type="component" value="Unassembled WGS sequence"/>
</dbReference>
<evidence type="ECO:0000256" key="4">
    <source>
        <dbReference type="ARBA" id="ARBA00011270"/>
    </source>
</evidence>
<accession>A0ABS3FRL6</accession>
<dbReference type="NCBIfam" id="TIGR00263">
    <property type="entry name" value="trpB"/>
    <property type="match status" value="1"/>
</dbReference>
<name>A0ABS3FRL6_9CYAN</name>
<evidence type="ECO:0000256" key="11">
    <source>
        <dbReference type="HAMAP-Rule" id="MF_00133"/>
    </source>
</evidence>
<keyword evidence="9 11" id="KW-0456">Lyase</keyword>
<evidence type="ECO:0000313" key="14">
    <source>
        <dbReference type="Proteomes" id="UP000664844"/>
    </source>
</evidence>
<dbReference type="InterPro" id="IPR023026">
    <property type="entry name" value="Trp_synth_beta/beta-like"/>
</dbReference>
<comment type="pathway">
    <text evidence="2 11">Amino-acid biosynthesis; L-tryptophan biosynthesis; L-tryptophan from chorismate: step 5/5.</text>
</comment>
<evidence type="ECO:0000256" key="7">
    <source>
        <dbReference type="ARBA" id="ARBA00022898"/>
    </source>
</evidence>
<keyword evidence="8 11" id="KW-0057">Aromatic amino acid biosynthesis</keyword>
<dbReference type="HAMAP" id="MF_00133">
    <property type="entry name" value="Trp_synth_beta"/>
    <property type="match status" value="1"/>
</dbReference>
<comment type="function">
    <text evidence="11">The beta subunit is responsible for the synthesis of L-tryptophan from indole and L-serine.</text>
</comment>
<sequence>MTTTPRPLNPTSKEQKPDTFGRFGRFGGKYVPETLMPALAELETAYQQYRNDAEFQAELDLLLHDYVGRPSPLYFAERLTQHYARPSGSGAQIYLKREDLNHTGAHKINNAIAQAILAKRMGKQRIIAETGAGQHGVATATVCARFGLECVIYMGVQDMERQSLNVFRMRLMGAEVRPVAAGTGTLKDATSEAIRDWVTNVETTHYILGSVAGPHPYPMMVRDFHAVIGQETRAQCLEKWGGLPDILLACVGGGSNAMGLFYEFVNESQIRLIGVEAAGEGVNTNKHAATLTHGQIGVLHGAMSYLLQDDEGQVIEAHSISAGLDYPGVGPEHSYLKDLGRAEYYSITDKEALEAFQRLSQLEGIIPALETSHAIAYLETLCTQVEGSPRIVINCSGRGDKDVQTVAKHLLPNS</sequence>
<evidence type="ECO:0000256" key="10">
    <source>
        <dbReference type="ARBA" id="ARBA00049047"/>
    </source>
</evidence>
<proteinExistence type="inferred from homology"/>
<evidence type="ECO:0000256" key="6">
    <source>
        <dbReference type="ARBA" id="ARBA00022822"/>
    </source>
</evidence>
<keyword evidence="14" id="KW-1185">Reference proteome</keyword>
<dbReference type="Gene3D" id="3.40.50.1100">
    <property type="match status" value="2"/>
</dbReference>
<comment type="subunit">
    <text evidence="4 11">Tetramer of two alpha and two beta chains.</text>
</comment>
<keyword evidence="7 11" id="KW-0663">Pyridoxal phosphate</keyword>
<dbReference type="Pfam" id="PF00291">
    <property type="entry name" value="PALP"/>
    <property type="match status" value="1"/>
</dbReference>
<comment type="catalytic activity">
    <reaction evidence="10 11">
        <text>(1S,2R)-1-C-(indol-3-yl)glycerol 3-phosphate + L-serine = D-glyceraldehyde 3-phosphate + L-tryptophan + H2O</text>
        <dbReference type="Rhea" id="RHEA:10532"/>
        <dbReference type="ChEBI" id="CHEBI:15377"/>
        <dbReference type="ChEBI" id="CHEBI:33384"/>
        <dbReference type="ChEBI" id="CHEBI:57912"/>
        <dbReference type="ChEBI" id="CHEBI:58866"/>
        <dbReference type="ChEBI" id="CHEBI:59776"/>
        <dbReference type="EC" id="4.2.1.20"/>
    </reaction>
</comment>
<evidence type="ECO:0000313" key="13">
    <source>
        <dbReference type="EMBL" id="MBO0349761.1"/>
    </source>
</evidence>
<protein>
    <recommendedName>
        <fullName evidence="11">Tryptophan synthase beta chain</fullName>
        <ecNumber evidence="11">4.2.1.20</ecNumber>
    </recommendedName>
</protein>
<dbReference type="PIRSF" id="PIRSF001413">
    <property type="entry name" value="Trp_syn_beta"/>
    <property type="match status" value="1"/>
</dbReference>
<dbReference type="PROSITE" id="PS00168">
    <property type="entry name" value="TRP_SYNTHASE_BETA"/>
    <property type="match status" value="1"/>
</dbReference>
<dbReference type="PANTHER" id="PTHR48077:SF3">
    <property type="entry name" value="TRYPTOPHAN SYNTHASE"/>
    <property type="match status" value="1"/>
</dbReference>
<reference evidence="13 14" key="1">
    <citation type="submission" date="2021-03" db="EMBL/GenBank/DDBJ databases">
        <title>Metabolic Capacity of the Antarctic Cyanobacterium Phormidium pseudopriestleyi that Sustains Oxygenic Photosynthesis in the Presence of Hydrogen Sulfide.</title>
        <authorList>
            <person name="Lumian J.E."/>
            <person name="Jungblut A.D."/>
            <person name="Dillon M.L."/>
            <person name="Hawes I."/>
            <person name="Doran P.T."/>
            <person name="Mackey T.J."/>
            <person name="Dick G.J."/>
            <person name="Grettenberger C.L."/>
            <person name="Sumner D.Y."/>
        </authorList>
    </citation>
    <scope>NUCLEOTIDE SEQUENCE [LARGE SCALE GENOMIC DNA]</scope>
    <source>
        <strain evidence="13 14">FRX01</strain>
    </source>
</reference>
<feature type="domain" description="Tryptophan synthase beta chain-like PALP" evidence="12">
    <location>
        <begin position="69"/>
        <end position="397"/>
    </location>
</feature>
<dbReference type="GO" id="GO:0004834">
    <property type="term" value="F:tryptophan synthase activity"/>
    <property type="evidence" value="ECO:0007669"/>
    <property type="project" value="UniProtKB-EC"/>
</dbReference>
<dbReference type="InterPro" id="IPR036052">
    <property type="entry name" value="TrpB-like_PALP_sf"/>
</dbReference>
<dbReference type="InterPro" id="IPR006653">
    <property type="entry name" value="Trp_synth_b_CS"/>
</dbReference>
<gene>
    <name evidence="11 13" type="primary">trpB</name>
    <name evidence="13" type="ORF">J0895_11700</name>
</gene>
<dbReference type="PANTHER" id="PTHR48077">
    <property type="entry name" value="TRYPTOPHAN SYNTHASE-RELATED"/>
    <property type="match status" value="1"/>
</dbReference>
<dbReference type="CDD" id="cd06446">
    <property type="entry name" value="Trp-synth_B"/>
    <property type="match status" value="1"/>
</dbReference>
<comment type="cofactor">
    <cofactor evidence="1 11">
        <name>pyridoxal 5'-phosphate</name>
        <dbReference type="ChEBI" id="CHEBI:597326"/>
    </cofactor>
</comment>
<evidence type="ECO:0000259" key="12">
    <source>
        <dbReference type="Pfam" id="PF00291"/>
    </source>
</evidence>
<dbReference type="InterPro" id="IPR001926">
    <property type="entry name" value="TrpB-like_PALP"/>
</dbReference>
<evidence type="ECO:0000256" key="2">
    <source>
        <dbReference type="ARBA" id="ARBA00004733"/>
    </source>
</evidence>
<keyword evidence="5 11" id="KW-0028">Amino-acid biosynthesis</keyword>
<comment type="caution">
    <text evidence="13">The sequence shown here is derived from an EMBL/GenBank/DDBJ whole genome shotgun (WGS) entry which is preliminary data.</text>
</comment>